<feature type="transmembrane region" description="Helical" evidence="6">
    <location>
        <begin position="578"/>
        <end position="596"/>
    </location>
</feature>
<proteinExistence type="predicted"/>
<dbReference type="PANTHER" id="PTHR31645">
    <property type="entry name" value="OLIGOPEPTIDE TRANSPORTER YGL114W-RELATED"/>
    <property type="match status" value="1"/>
</dbReference>
<feature type="transmembrane region" description="Helical" evidence="6">
    <location>
        <begin position="120"/>
        <end position="146"/>
    </location>
</feature>
<keyword evidence="2" id="KW-0813">Transport</keyword>
<feature type="transmembrane region" description="Helical" evidence="6">
    <location>
        <begin position="538"/>
        <end position="558"/>
    </location>
</feature>
<evidence type="ECO:0000313" key="7">
    <source>
        <dbReference type="EMBL" id="MRH79298.1"/>
    </source>
</evidence>
<feature type="transmembrane region" description="Helical" evidence="6">
    <location>
        <begin position="31"/>
        <end position="52"/>
    </location>
</feature>
<feature type="transmembrane region" description="Helical" evidence="6">
    <location>
        <begin position="289"/>
        <end position="310"/>
    </location>
</feature>
<dbReference type="InterPro" id="IPR045035">
    <property type="entry name" value="YSL-like"/>
</dbReference>
<feature type="transmembrane region" description="Helical" evidence="6">
    <location>
        <begin position="59"/>
        <end position="77"/>
    </location>
</feature>
<evidence type="ECO:0000256" key="1">
    <source>
        <dbReference type="ARBA" id="ARBA00004141"/>
    </source>
</evidence>
<evidence type="ECO:0000256" key="4">
    <source>
        <dbReference type="ARBA" id="ARBA00022989"/>
    </source>
</evidence>
<feature type="transmembrane region" description="Helical" evidence="6">
    <location>
        <begin position="512"/>
        <end position="532"/>
    </location>
</feature>
<feature type="transmembrane region" description="Helical" evidence="6">
    <location>
        <begin position="616"/>
        <end position="635"/>
    </location>
</feature>
<reference evidence="7 8" key="1">
    <citation type="submission" date="2019-11" db="EMBL/GenBank/DDBJ databases">
        <title>Draft genome sequence of 12 host-associated Lactobacillus reuteri rodent strains.</title>
        <authorList>
            <person name="Zhang S."/>
            <person name="Ozcam M."/>
            <person name="Van Pijkeren J.P."/>
        </authorList>
    </citation>
    <scope>NUCLEOTIDE SEQUENCE [LARGE SCALE GENOMIC DNA]</scope>
    <source>
        <strain evidence="7 8">CR</strain>
    </source>
</reference>
<dbReference type="RefSeq" id="WP_153702543.1">
    <property type="nucleotide sequence ID" value="NZ_WJMX01000001.1"/>
</dbReference>
<feature type="transmembrane region" description="Helical" evidence="6">
    <location>
        <begin position="331"/>
        <end position="351"/>
    </location>
</feature>
<evidence type="ECO:0000256" key="5">
    <source>
        <dbReference type="ARBA" id="ARBA00023136"/>
    </source>
</evidence>
<evidence type="ECO:0000256" key="6">
    <source>
        <dbReference type="SAM" id="Phobius"/>
    </source>
</evidence>
<comment type="subcellular location">
    <subcellularLocation>
        <location evidence="1">Membrane</location>
        <topology evidence="1">Multi-pass membrane protein</topology>
    </subcellularLocation>
</comment>
<keyword evidence="3 6" id="KW-0812">Transmembrane</keyword>
<accession>A0A7X2G284</accession>
<feature type="transmembrane region" description="Helical" evidence="6">
    <location>
        <begin position="222"/>
        <end position="249"/>
    </location>
</feature>
<dbReference type="InterPro" id="IPR004813">
    <property type="entry name" value="OPT"/>
</dbReference>
<name>A0A7X2G284_LIMRT</name>
<feature type="transmembrane region" description="Helical" evidence="6">
    <location>
        <begin position="89"/>
        <end position="108"/>
    </location>
</feature>
<protein>
    <submittedName>
        <fullName evidence="7">Peptide transporter</fullName>
    </submittedName>
</protein>
<feature type="transmembrane region" description="Helical" evidence="6">
    <location>
        <begin position="357"/>
        <end position="378"/>
    </location>
</feature>
<keyword evidence="4 6" id="KW-1133">Transmembrane helix</keyword>
<dbReference type="GO" id="GO:0016020">
    <property type="term" value="C:membrane"/>
    <property type="evidence" value="ECO:0007669"/>
    <property type="project" value="UniProtKB-SubCell"/>
</dbReference>
<comment type="caution">
    <text evidence="7">The sequence shown here is derived from an EMBL/GenBank/DDBJ whole genome shotgun (WGS) entry which is preliminary data.</text>
</comment>
<dbReference type="GO" id="GO:0035673">
    <property type="term" value="F:oligopeptide transmembrane transporter activity"/>
    <property type="evidence" value="ECO:0007669"/>
    <property type="project" value="InterPro"/>
</dbReference>
<evidence type="ECO:0000256" key="2">
    <source>
        <dbReference type="ARBA" id="ARBA00022448"/>
    </source>
</evidence>
<organism evidence="7 8">
    <name type="scientific">Limosilactobacillus reuteri</name>
    <name type="common">Lactobacillus reuteri</name>
    <dbReference type="NCBI Taxonomy" id="1598"/>
    <lineage>
        <taxon>Bacteria</taxon>
        <taxon>Bacillati</taxon>
        <taxon>Bacillota</taxon>
        <taxon>Bacilli</taxon>
        <taxon>Lactobacillales</taxon>
        <taxon>Lactobacillaceae</taxon>
        <taxon>Limosilactobacillus</taxon>
    </lineage>
</organism>
<feature type="transmembrane region" description="Helical" evidence="6">
    <location>
        <begin position="180"/>
        <end position="201"/>
    </location>
</feature>
<keyword evidence="5 6" id="KW-0472">Membrane</keyword>
<dbReference type="Proteomes" id="UP000470878">
    <property type="component" value="Unassembled WGS sequence"/>
</dbReference>
<dbReference type="AlphaFoldDB" id="A0A7X2G284"/>
<feature type="transmembrane region" description="Helical" evidence="6">
    <location>
        <begin position="390"/>
        <end position="413"/>
    </location>
</feature>
<dbReference type="PANTHER" id="PTHR31645:SF0">
    <property type="entry name" value="OLIGOPEPTIDE TRANSPORTER YGL114W-RELATED"/>
    <property type="match status" value="1"/>
</dbReference>
<evidence type="ECO:0000256" key="3">
    <source>
        <dbReference type="ARBA" id="ARBA00022692"/>
    </source>
</evidence>
<sequence>MKKKSLDQSAYGGVPGLKYVPYLGTSDGVGGGPLIIAFGTILAIIFAASTAYSGMKAGLTVSAGIPGAILGSGFVAACAKKKGILGVNLIQGMSSGGEAIASGMIYVLPSIVLIGRKISFIYGFLVGITAVAFAIGVSNIVFNYLIVTQHGTLKYPESMAIAETMVASEAGGESLKMMGVGFGIGGIITFVTTQFMGWCNSMITFSSKHFYKWNMSTEVNPMLLGIGFIIGIDVSIVMIAGTIFAQFAVAPLLSYFVGMAGSSFTVWNDASVQLNQADTNIIVSSYLKYIGAGMMLGGGIIGALKLIPAIKQSIAETVIARKNSDGKNSDKFGSILLLLGTILMLVVSFFFARYSIAITIVGGLLSIILSFLFVIVSARMAGLIGASNNPVSGMTIASMVILTLIFAICGWTNTDYIQILLTFGVFIVTAISVGSGYMQTQKVSFVIGGSKKQMSKYYMLAGTIGTIVVVGTMILLEPQLRITGSNPPFGLPQANLIAALTQGIMSNKLPWVMVIAGVVLSIVFFMLGVPVMAVALGFYLPASTTSIIFIGALVRYVIEKVTKDQDLAKQRISSGISLSSGLVAGSSIIGLVGIFLHVFSAIKEKTLVGFMASNEMAWILLVILLAAVMIPLFKIKNSHLNQRKDVNK</sequence>
<feature type="transmembrane region" description="Helical" evidence="6">
    <location>
        <begin position="419"/>
        <end position="437"/>
    </location>
</feature>
<gene>
    <name evidence="7" type="ORF">GIX77_00625</name>
</gene>
<dbReference type="EMBL" id="WJMX01000001">
    <property type="protein sequence ID" value="MRH79298.1"/>
    <property type="molecule type" value="Genomic_DNA"/>
</dbReference>
<dbReference type="Pfam" id="PF03169">
    <property type="entry name" value="OPT"/>
    <property type="match status" value="1"/>
</dbReference>
<evidence type="ECO:0000313" key="8">
    <source>
        <dbReference type="Proteomes" id="UP000470878"/>
    </source>
</evidence>
<feature type="transmembrane region" description="Helical" evidence="6">
    <location>
        <begin position="457"/>
        <end position="476"/>
    </location>
</feature>